<name>A0AC60Q1U0_IXOPE</name>
<protein>
    <submittedName>
        <fullName evidence="1">Uncharacterized protein</fullName>
    </submittedName>
</protein>
<organism evidence="1 2">
    <name type="scientific">Ixodes persulcatus</name>
    <name type="common">Taiga tick</name>
    <dbReference type="NCBI Taxonomy" id="34615"/>
    <lineage>
        <taxon>Eukaryota</taxon>
        <taxon>Metazoa</taxon>
        <taxon>Ecdysozoa</taxon>
        <taxon>Arthropoda</taxon>
        <taxon>Chelicerata</taxon>
        <taxon>Arachnida</taxon>
        <taxon>Acari</taxon>
        <taxon>Parasitiformes</taxon>
        <taxon>Ixodida</taxon>
        <taxon>Ixodoidea</taxon>
        <taxon>Ixodidae</taxon>
        <taxon>Ixodinae</taxon>
        <taxon>Ixodes</taxon>
    </lineage>
</organism>
<evidence type="ECO:0000313" key="1">
    <source>
        <dbReference type="EMBL" id="KAG0427601.1"/>
    </source>
</evidence>
<sequence>MPTCFAPGCRSGYYKTQEKRHFFRPPRNDDLRAAWDRAIPRTDRLLTPSCRLCDLHFDDADIVKVFRHVIRGEVVEIPRSNWLLAPSAVPCIFSNSPRYLLKRKAYYGRKVSDTVPGEVLCKDQQRPGANVDAPMPCKEPVQQTNVPASREDPQEVAPKLASWLQNKTSSTCCVFKCPSGTTLAQNTEGRHYFEPPLDDQLLREWERRLGRTDTGPLTRTTLVCDLHFEEGDIIKRFECRVNGEAFVLQREQWRLKPTAVPSRLLGRVSDWARVATQLEPVRFEDLASSFTTAKTTSGWKTDVSDDRILFYKLAVSEKRVVSVSRAVIVSKDLSVCVNSNGRLVPPGLLVTSIRSREDVDGLLGVVSTLRDCGGCPADQFPDVKTTLSAVKEGGVWYRKECAVLTEKSEVCHECAKLKKLMRQRQKKVPSPPKNRKAIVKGLKKKAARARLATERMKFKLRDMKKEMAVFAKALKVLPESQQTAFKEALCHFGEVCAVEDGEQEYKDCEEEDEDLLVTEDMQSDGTCSSD</sequence>
<gene>
    <name evidence="1" type="ORF">HPB47_025353</name>
</gene>
<reference evidence="1 2" key="1">
    <citation type="journal article" date="2020" name="Cell">
        <title>Large-Scale Comparative Analyses of Tick Genomes Elucidate Their Genetic Diversity and Vector Capacities.</title>
        <authorList>
            <consortium name="Tick Genome and Microbiome Consortium (TIGMIC)"/>
            <person name="Jia N."/>
            <person name="Wang J."/>
            <person name="Shi W."/>
            <person name="Du L."/>
            <person name="Sun Y."/>
            <person name="Zhan W."/>
            <person name="Jiang J.F."/>
            <person name="Wang Q."/>
            <person name="Zhang B."/>
            <person name="Ji P."/>
            <person name="Bell-Sakyi L."/>
            <person name="Cui X.M."/>
            <person name="Yuan T.T."/>
            <person name="Jiang B.G."/>
            <person name="Yang W.F."/>
            <person name="Lam T.T."/>
            <person name="Chang Q.C."/>
            <person name="Ding S.J."/>
            <person name="Wang X.J."/>
            <person name="Zhu J.G."/>
            <person name="Ruan X.D."/>
            <person name="Zhao L."/>
            <person name="Wei J.T."/>
            <person name="Ye R.Z."/>
            <person name="Que T.C."/>
            <person name="Du C.H."/>
            <person name="Zhou Y.H."/>
            <person name="Cheng J.X."/>
            <person name="Dai P.F."/>
            <person name="Guo W.B."/>
            <person name="Han X.H."/>
            <person name="Huang E.J."/>
            <person name="Li L.F."/>
            <person name="Wei W."/>
            <person name="Gao Y.C."/>
            <person name="Liu J.Z."/>
            <person name="Shao H.Z."/>
            <person name="Wang X."/>
            <person name="Wang C.C."/>
            <person name="Yang T.C."/>
            <person name="Huo Q.B."/>
            <person name="Li W."/>
            <person name="Chen H.Y."/>
            <person name="Chen S.E."/>
            <person name="Zhou L.G."/>
            <person name="Ni X.B."/>
            <person name="Tian J.H."/>
            <person name="Sheng Y."/>
            <person name="Liu T."/>
            <person name="Pan Y.S."/>
            <person name="Xia L.Y."/>
            <person name="Li J."/>
            <person name="Zhao F."/>
            <person name="Cao W.C."/>
        </authorList>
    </citation>
    <scope>NUCLEOTIDE SEQUENCE [LARGE SCALE GENOMIC DNA]</scope>
    <source>
        <strain evidence="1">Iper-2018</strain>
    </source>
</reference>
<comment type="caution">
    <text evidence="1">The sequence shown here is derived from an EMBL/GenBank/DDBJ whole genome shotgun (WGS) entry which is preliminary data.</text>
</comment>
<keyword evidence="2" id="KW-1185">Reference proteome</keyword>
<accession>A0AC60Q1U0</accession>
<dbReference type="EMBL" id="JABSTQ010009608">
    <property type="protein sequence ID" value="KAG0427601.1"/>
    <property type="molecule type" value="Genomic_DNA"/>
</dbReference>
<evidence type="ECO:0000313" key="2">
    <source>
        <dbReference type="Proteomes" id="UP000805193"/>
    </source>
</evidence>
<dbReference type="Proteomes" id="UP000805193">
    <property type="component" value="Unassembled WGS sequence"/>
</dbReference>
<proteinExistence type="predicted"/>